<dbReference type="Gene3D" id="2.60.40.10">
    <property type="entry name" value="Immunoglobulins"/>
    <property type="match status" value="1"/>
</dbReference>
<dbReference type="PROSITE" id="PS00775">
    <property type="entry name" value="GLYCOSYL_HYDROL_F3"/>
    <property type="match status" value="1"/>
</dbReference>
<dbReference type="InterPro" id="IPR037524">
    <property type="entry name" value="PA14/GLEYA"/>
</dbReference>
<keyword evidence="5 11" id="KW-0378">Hydrolase</keyword>
<dbReference type="SUPFAM" id="SSF52279">
    <property type="entry name" value="Beta-D-glucan exohydrolase, C-terminal domain"/>
    <property type="match status" value="1"/>
</dbReference>
<evidence type="ECO:0000259" key="12">
    <source>
        <dbReference type="PROSITE" id="PS51820"/>
    </source>
</evidence>
<dbReference type="AlphaFoldDB" id="A0A1S9RM25"/>
<dbReference type="Pfam" id="PF14310">
    <property type="entry name" value="Fn3-like"/>
    <property type="match status" value="1"/>
</dbReference>
<dbReference type="EMBL" id="LJBN01000137">
    <property type="protein sequence ID" value="OOQ86553.1"/>
    <property type="molecule type" value="Genomic_DNA"/>
</dbReference>
<keyword evidence="8 11" id="KW-0119">Carbohydrate metabolism</keyword>
<sequence>MPDIHAFASANGWNQESRYRDRLSYLSLEEKVSLLSGVSFTSTAEIDRLSIPSLKVSDSINGVRGSQSHLEDSGTACFPSSTCLASTWNTSLMREFGKEVAIQAKLKSVQVVLGPNINIHRDPRAGRNFEAFSEDPLVTGELAAAIVDGIQSQGVGACVKHFVANESETVRRRYNVDESGDSRTMRELYLRTFQHLLRRANPVAIMTAYNALDGHFCSQTPLIKSLLRDDWNYNGCIMSDWYGTKSTNEALEAGLDLEMPGPSVYRGSKLLDAIKRKEISEEALNAAVANVLTMIDRTGPSHSDKKEESLICDSTSAMAWRAASEGIVLLKNENKILPLDMTSDLKVALIGAAAVNPSITGGGSACAKPQYVHTPLSCFQDACKDPKQVSFVHGVNAHHVIPLMPVNMMQSRNGLPGVTMDYYLDGFDTPVYSEHSEQPVVVMLGKLKPGLTQTGFHYIMETTITANKSGNHTLAVQATGEFTLFVEGIEVLSKPTPIMSVEDFLFEPKKLENAIEFQMEAHKPYKVALRTHSRDVPSPDGELSPHSAKLCFMEEQNDRIAIAEAVTVAARSDVSVIFGGRTHEHESEGFDLQTLKLPESQVRMIKAIASVSKKTIFVMHCGNPIDVSDFVDDVDGVVAAHFPGQEGAQAIVDIIAGKTNPSGKLATTWPMRLDERSVPSFGNFPAQDYGNGPVIRYREGLKMGYRSPNTASSVRWPFGYGLSYSTFEYKNLEVISYDSINGDPPLKSSSKTVNIAVDIQNTSDRAGYEVVQVYSQPPLHPMIWKPRSELIAFTKTWLEPNESRRIGLSVSQRDISGFWDSVAKCWRSLNGSYKIATGCHAVNLQIEDRGTWNDL</sequence>
<keyword evidence="10 11" id="KW-0624">Polysaccharide degradation</keyword>
<dbReference type="InterPro" id="IPR050288">
    <property type="entry name" value="Cellulose_deg_GH3"/>
</dbReference>
<dbReference type="Gene3D" id="3.40.50.1700">
    <property type="entry name" value="Glycoside hydrolase family 3 C-terminal domain"/>
    <property type="match status" value="1"/>
</dbReference>
<dbReference type="Pfam" id="PF01915">
    <property type="entry name" value="Glyco_hydro_3_C"/>
    <property type="match status" value="1"/>
</dbReference>
<dbReference type="PROSITE" id="PS51820">
    <property type="entry name" value="PA14"/>
    <property type="match status" value="1"/>
</dbReference>
<dbReference type="UniPathway" id="UPA00696"/>
<dbReference type="Pfam" id="PF00933">
    <property type="entry name" value="Glyco_hydro_3"/>
    <property type="match status" value="1"/>
</dbReference>
<dbReference type="GO" id="GO:0008422">
    <property type="term" value="F:beta-glucosidase activity"/>
    <property type="evidence" value="ECO:0007669"/>
    <property type="project" value="UniProtKB-EC"/>
</dbReference>
<evidence type="ECO:0000256" key="5">
    <source>
        <dbReference type="ARBA" id="ARBA00022801"/>
    </source>
</evidence>
<name>A0A1S9RM25_PENBI</name>
<dbReference type="InterPro" id="IPR001764">
    <property type="entry name" value="Glyco_hydro_3_N"/>
</dbReference>
<evidence type="ECO:0000256" key="8">
    <source>
        <dbReference type="ARBA" id="ARBA00023277"/>
    </source>
</evidence>
<protein>
    <recommendedName>
        <fullName evidence="4 11">beta-glucosidase</fullName>
        <ecNumber evidence="4 11">3.2.1.21</ecNumber>
    </recommendedName>
</protein>
<dbReference type="InterPro" id="IPR026891">
    <property type="entry name" value="Fn3-like"/>
</dbReference>
<comment type="catalytic activity">
    <reaction evidence="1 11">
        <text>Hydrolysis of terminal, non-reducing beta-D-glucosyl residues with release of beta-D-glucose.</text>
        <dbReference type="EC" id="3.2.1.21"/>
    </reaction>
</comment>
<dbReference type="SMART" id="SM01217">
    <property type="entry name" value="Fn3_like"/>
    <property type="match status" value="1"/>
</dbReference>
<keyword evidence="6" id="KW-0136">Cellulose degradation</keyword>
<dbReference type="InterPro" id="IPR036962">
    <property type="entry name" value="Glyco_hydro_3_N_sf"/>
</dbReference>
<dbReference type="SUPFAM" id="SSF51445">
    <property type="entry name" value="(Trans)glycosidases"/>
    <property type="match status" value="1"/>
</dbReference>
<dbReference type="InterPro" id="IPR011658">
    <property type="entry name" value="PA14_dom"/>
</dbReference>
<dbReference type="GO" id="GO:0030245">
    <property type="term" value="P:cellulose catabolic process"/>
    <property type="evidence" value="ECO:0007669"/>
    <property type="project" value="UniProtKB-UniPathway"/>
</dbReference>
<dbReference type="InterPro" id="IPR017853">
    <property type="entry name" value="GH"/>
</dbReference>
<dbReference type="Gene3D" id="3.20.20.300">
    <property type="entry name" value="Glycoside hydrolase, family 3, N-terminal domain"/>
    <property type="match status" value="1"/>
</dbReference>
<keyword evidence="9 11" id="KW-0326">Glycosidase</keyword>
<evidence type="ECO:0000256" key="7">
    <source>
        <dbReference type="ARBA" id="ARBA00023180"/>
    </source>
</evidence>
<dbReference type="Gene3D" id="2.60.120.260">
    <property type="entry name" value="Galactose-binding domain-like"/>
    <property type="match status" value="1"/>
</dbReference>
<gene>
    <name evidence="13" type="ORF">PEBR_20810</name>
</gene>
<dbReference type="PRINTS" id="PR00133">
    <property type="entry name" value="GLHYDRLASE3"/>
</dbReference>
<dbReference type="EC" id="3.2.1.21" evidence="4 11"/>
<organism evidence="13 14">
    <name type="scientific">Penicillium brasilianum</name>
    <dbReference type="NCBI Taxonomy" id="104259"/>
    <lineage>
        <taxon>Eukaryota</taxon>
        <taxon>Fungi</taxon>
        <taxon>Dikarya</taxon>
        <taxon>Ascomycota</taxon>
        <taxon>Pezizomycotina</taxon>
        <taxon>Eurotiomycetes</taxon>
        <taxon>Eurotiomycetidae</taxon>
        <taxon>Eurotiales</taxon>
        <taxon>Aspergillaceae</taxon>
        <taxon>Penicillium</taxon>
    </lineage>
</organism>
<keyword evidence="7" id="KW-0325">Glycoprotein</keyword>
<reference evidence="14" key="1">
    <citation type="submission" date="2015-09" db="EMBL/GenBank/DDBJ databases">
        <authorList>
            <person name="Fill T.P."/>
            <person name="Baretta J.F."/>
            <person name="de Almeida L.G."/>
            <person name="Rocha M."/>
            <person name="de Souza D.H."/>
            <person name="Malavazi I."/>
            <person name="Cerdeira L.T."/>
            <person name="Hong H."/>
            <person name="Samborskyy M."/>
            <person name="de Vasconcelos A.T."/>
            <person name="Leadlay P."/>
            <person name="Rodrigues-Filho E."/>
        </authorList>
    </citation>
    <scope>NUCLEOTIDE SEQUENCE [LARGE SCALE GENOMIC DNA]</scope>
    <source>
        <strain evidence="14">LaBioMMi 136</strain>
    </source>
</reference>
<evidence type="ECO:0000256" key="3">
    <source>
        <dbReference type="ARBA" id="ARBA00005336"/>
    </source>
</evidence>
<dbReference type="Pfam" id="PF07691">
    <property type="entry name" value="PA14"/>
    <property type="match status" value="1"/>
</dbReference>
<evidence type="ECO:0000313" key="14">
    <source>
        <dbReference type="Proteomes" id="UP000190744"/>
    </source>
</evidence>
<evidence type="ECO:0000256" key="1">
    <source>
        <dbReference type="ARBA" id="ARBA00000448"/>
    </source>
</evidence>
<evidence type="ECO:0000256" key="11">
    <source>
        <dbReference type="RuleBase" id="RU361161"/>
    </source>
</evidence>
<dbReference type="Proteomes" id="UP000190744">
    <property type="component" value="Unassembled WGS sequence"/>
</dbReference>
<comment type="pathway">
    <text evidence="2 11">Glycan metabolism; cellulose degradation.</text>
</comment>
<dbReference type="InterPro" id="IPR013783">
    <property type="entry name" value="Ig-like_fold"/>
</dbReference>
<comment type="caution">
    <text evidence="13">The sequence shown here is derived from an EMBL/GenBank/DDBJ whole genome shotgun (WGS) entry which is preliminary data.</text>
</comment>
<dbReference type="InterPro" id="IPR019800">
    <property type="entry name" value="Glyco_hydro_3_AS"/>
</dbReference>
<dbReference type="InterPro" id="IPR002772">
    <property type="entry name" value="Glyco_hydro_3_C"/>
</dbReference>
<evidence type="ECO:0000256" key="10">
    <source>
        <dbReference type="ARBA" id="ARBA00023326"/>
    </source>
</evidence>
<evidence type="ECO:0000256" key="9">
    <source>
        <dbReference type="ARBA" id="ARBA00023295"/>
    </source>
</evidence>
<evidence type="ECO:0000313" key="13">
    <source>
        <dbReference type="EMBL" id="OOQ86553.1"/>
    </source>
</evidence>
<evidence type="ECO:0000256" key="2">
    <source>
        <dbReference type="ARBA" id="ARBA00004987"/>
    </source>
</evidence>
<accession>A0A1S9RM25</accession>
<comment type="similarity">
    <text evidence="3 11">Belongs to the glycosyl hydrolase 3 family.</text>
</comment>
<proteinExistence type="inferred from homology"/>
<dbReference type="PANTHER" id="PTHR42715:SF10">
    <property type="entry name" value="BETA-GLUCOSIDASE"/>
    <property type="match status" value="1"/>
</dbReference>
<feature type="domain" description="PA14" evidence="12">
    <location>
        <begin position="413"/>
        <end position="566"/>
    </location>
</feature>
<evidence type="ECO:0000256" key="6">
    <source>
        <dbReference type="ARBA" id="ARBA00023001"/>
    </source>
</evidence>
<dbReference type="PANTHER" id="PTHR42715">
    <property type="entry name" value="BETA-GLUCOSIDASE"/>
    <property type="match status" value="1"/>
</dbReference>
<dbReference type="InterPro" id="IPR036881">
    <property type="entry name" value="Glyco_hydro_3_C_sf"/>
</dbReference>
<evidence type="ECO:0000256" key="4">
    <source>
        <dbReference type="ARBA" id="ARBA00012744"/>
    </source>
</evidence>